<dbReference type="OrthoDB" id="2021148at2759"/>
<name>A0A8T2SHR2_CERRI</name>
<feature type="compositionally biased region" description="Polar residues" evidence="1">
    <location>
        <begin position="305"/>
        <end position="319"/>
    </location>
</feature>
<dbReference type="Pfam" id="PF06273">
    <property type="entry name" value="eIF-4B"/>
    <property type="match status" value="1"/>
</dbReference>
<evidence type="ECO:0000256" key="1">
    <source>
        <dbReference type="SAM" id="MobiDB-lite"/>
    </source>
</evidence>
<feature type="compositionally biased region" description="Polar residues" evidence="1">
    <location>
        <begin position="347"/>
        <end position="358"/>
    </location>
</feature>
<dbReference type="PANTHER" id="PTHR32091:SF20">
    <property type="entry name" value="EUKARYOTIC TRANSLATION INITIATION FACTOR 4B1"/>
    <property type="match status" value="1"/>
</dbReference>
<feature type="region of interest" description="Disordered" evidence="1">
    <location>
        <begin position="203"/>
        <end position="387"/>
    </location>
</feature>
<dbReference type="Proteomes" id="UP000825935">
    <property type="component" value="Chromosome 20"/>
</dbReference>
<dbReference type="OMA" id="ADNWGST"/>
<gene>
    <name evidence="2" type="ORF">KP509_20G025600</name>
</gene>
<dbReference type="PANTHER" id="PTHR32091">
    <property type="entry name" value="EUKARYOTIC TRANSLATION INITIATION FACTOR 4B"/>
    <property type="match status" value="1"/>
</dbReference>
<comment type="caution">
    <text evidence="2">The sequence shown here is derived from an EMBL/GenBank/DDBJ whole genome shotgun (WGS) entry which is preliminary data.</text>
</comment>
<dbReference type="GO" id="GO:0003729">
    <property type="term" value="F:mRNA binding"/>
    <property type="evidence" value="ECO:0007669"/>
    <property type="project" value="TreeGrafter"/>
</dbReference>
<dbReference type="EMBL" id="CM035425">
    <property type="protein sequence ID" value="KAH7331308.1"/>
    <property type="molecule type" value="Genomic_DNA"/>
</dbReference>
<feature type="compositionally biased region" description="Low complexity" evidence="1">
    <location>
        <begin position="511"/>
        <end position="524"/>
    </location>
</feature>
<reference evidence="2" key="1">
    <citation type="submission" date="2021-08" db="EMBL/GenBank/DDBJ databases">
        <title>WGS assembly of Ceratopteris richardii.</title>
        <authorList>
            <person name="Marchant D.B."/>
            <person name="Chen G."/>
            <person name="Jenkins J."/>
            <person name="Shu S."/>
            <person name="Leebens-Mack J."/>
            <person name="Grimwood J."/>
            <person name="Schmutz J."/>
            <person name="Soltis P."/>
            <person name="Soltis D."/>
            <person name="Chen Z.-H."/>
        </authorList>
    </citation>
    <scope>NUCLEOTIDE SEQUENCE</scope>
    <source>
        <strain evidence="2">Whitten #5841</strain>
        <tissue evidence="2">Leaf</tissue>
    </source>
</reference>
<feature type="region of interest" description="Disordered" evidence="1">
    <location>
        <begin position="63"/>
        <end position="188"/>
    </location>
</feature>
<feature type="compositionally biased region" description="Basic and acidic residues" evidence="1">
    <location>
        <begin position="113"/>
        <end position="151"/>
    </location>
</feature>
<feature type="compositionally biased region" description="Basic and acidic residues" evidence="1">
    <location>
        <begin position="94"/>
        <end position="106"/>
    </location>
</feature>
<dbReference type="EMBL" id="CM035425">
    <property type="protein sequence ID" value="KAH7331309.1"/>
    <property type="molecule type" value="Genomic_DNA"/>
</dbReference>
<feature type="region of interest" description="Disordered" evidence="1">
    <location>
        <begin position="570"/>
        <end position="623"/>
    </location>
</feature>
<feature type="compositionally biased region" description="Polar residues" evidence="1">
    <location>
        <begin position="570"/>
        <end position="587"/>
    </location>
</feature>
<keyword evidence="3" id="KW-1185">Reference proteome</keyword>
<evidence type="ECO:0000313" key="3">
    <source>
        <dbReference type="Proteomes" id="UP000825935"/>
    </source>
</evidence>
<feature type="region of interest" description="Disordered" evidence="1">
    <location>
        <begin position="1"/>
        <end position="32"/>
    </location>
</feature>
<feature type="compositionally biased region" description="Basic and acidic residues" evidence="1">
    <location>
        <begin position="268"/>
        <end position="279"/>
    </location>
</feature>
<dbReference type="AlphaFoldDB" id="A0A8T2SHR2"/>
<accession>A0A8T2SHR2</accession>
<proteinExistence type="predicted"/>
<sequence>MKKQWKIGDWAAEAEREEEEEKARQAAPSVSSSMEVFPILGEALEVKPKRRTQKQTYSLSELTIGKPVGPGSRTRVMSVSRGLTTDEMMMLPRAPRDRSAEEEQRGDLGGAFRDLRDSNRLEREYYGTVGHARDKQDDAFLHGRERDEPSRADGSSDWTSTKRPVYNGEKQSKLSDREPLPPSRADAVDNWGLAKKSLSMIMGNARSTGRRESVDQPSRADETRDWLSANKPLSPPMPHTGINDAASSHLRADETDNWSTMKVKQAPHLHDRGEDKWGKGSELQAPREPYKRPLVVVPRSHQTSREGGSNTNTEGTDSATIHESKPSPFGSARPREEVLADRGLGLSMSNSGSQFGEQNSRPSSSHHNRNETSEGVQEPPVQTKPRVNLFANLRPREVVLQEKGKDWRKMDFEYEHRGVDRPDTEQEVLLKEEIKRLEKLCNEEACGEQDVDRQNLLEELHIKEKQLEALIRELDDKMRFSQQHMDRPASRSGLSDGGRDYEVPVRPASQSGNRPRSRPGSRSGIFDVKRTYELSERPRSHSGYGRSHAELADRWSRPFQFDGNQENLERMNSWTGSGESGRSFNSLRRQRQRAAAVPTQVGGAPEYFQESGRPDIWTSANDRQGNWRAREHVRW</sequence>
<evidence type="ECO:0000313" key="2">
    <source>
        <dbReference type="EMBL" id="KAH7331308.1"/>
    </source>
</evidence>
<feature type="compositionally biased region" description="Basic and acidic residues" evidence="1">
    <location>
        <begin position="527"/>
        <end position="539"/>
    </location>
</feature>
<feature type="region of interest" description="Disordered" evidence="1">
    <location>
        <begin position="481"/>
        <end position="549"/>
    </location>
</feature>
<organism evidence="2 3">
    <name type="scientific">Ceratopteris richardii</name>
    <name type="common">Triangle waterfern</name>
    <dbReference type="NCBI Taxonomy" id="49495"/>
    <lineage>
        <taxon>Eukaryota</taxon>
        <taxon>Viridiplantae</taxon>
        <taxon>Streptophyta</taxon>
        <taxon>Embryophyta</taxon>
        <taxon>Tracheophyta</taxon>
        <taxon>Polypodiopsida</taxon>
        <taxon>Polypodiidae</taxon>
        <taxon>Polypodiales</taxon>
        <taxon>Pteridineae</taxon>
        <taxon>Pteridaceae</taxon>
        <taxon>Parkerioideae</taxon>
        <taxon>Ceratopteris</taxon>
    </lineage>
</organism>
<dbReference type="GO" id="GO:0003743">
    <property type="term" value="F:translation initiation factor activity"/>
    <property type="evidence" value="ECO:0007669"/>
    <property type="project" value="InterPro"/>
</dbReference>
<protein>
    <submittedName>
        <fullName evidence="2">Uncharacterized protein</fullName>
    </submittedName>
</protein>
<dbReference type="InterPro" id="IPR010433">
    <property type="entry name" value="EIF-4B_pln"/>
</dbReference>
<feature type="compositionally biased region" description="Basic and acidic residues" evidence="1">
    <location>
        <begin position="209"/>
        <end position="225"/>
    </location>
</feature>
<feature type="compositionally biased region" description="Basic and acidic residues" evidence="1">
    <location>
        <begin position="170"/>
        <end position="179"/>
    </location>
</feature>